<dbReference type="PANTHER" id="PTHR30203">
    <property type="entry name" value="OUTER MEMBRANE CATION EFFLUX PROTEIN"/>
    <property type="match status" value="1"/>
</dbReference>
<dbReference type="Gene3D" id="1.20.1600.10">
    <property type="entry name" value="Outer membrane efflux proteins (OEP)"/>
    <property type="match status" value="1"/>
</dbReference>
<comment type="similarity">
    <text evidence="1">Belongs to the outer membrane factor (OMF) (TC 1.B.17) family.</text>
</comment>
<evidence type="ECO:0000313" key="3">
    <source>
        <dbReference type="Proteomes" id="UP000190130"/>
    </source>
</evidence>
<dbReference type="InterPro" id="IPR010131">
    <property type="entry name" value="MdtP/NodT-like"/>
</dbReference>
<accession>A0A1T5AHF5</accession>
<dbReference type="GO" id="GO:0015562">
    <property type="term" value="F:efflux transmembrane transporter activity"/>
    <property type="evidence" value="ECO:0007669"/>
    <property type="project" value="InterPro"/>
</dbReference>
<dbReference type="OrthoDB" id="237412at2"/>
<dbReference type="Proteomes" id="UP000190130">
    <property type="component" value="Unassembled WGS sequence"/>
</dbReference>
<dbReference type="AlphaFoldDB" id="A0A1T5AHF5"/>
<reference evidence="2 3" key="1">
    <citation type="submission" date="2017-02" db="EMBL/GenBank/DDBJ databases">
        <authorList>
            <person name="Peterson S.W."/>
        </authorList>
    </citation>
    <scope>NUCLEOTIDE SEQUENCE [LARGE SCALE GENOMIC DNA]</scope>
    <source>
        <strain evidence="2 3">DSM 9653</strain>
    </source>
</reference>
<evidence type="ECO:0000313" key="2">
    <source>
        <dbReference type="EMBL" id="SKB34187.1"/>
    </source>
</evidence>
<dbReference type="PANTHER" id="PTHR30203:SF24">
    <property type="entry name" value="BLR4935 PROTEIN"/>
    <property type="match status" value="1"/>
</dbReference>
<gene>
    <name evidence="2" type="ORF">SAMN05660750_00201</name>
</gene>
<dbReference type="EMBL" id="FUYX01000001">
    <property type="protein sequence ID" value="SKB34187.1"/>
    <property type="molecule type" value="Genomic_DNA"/>
</dbReference>
<sequence>MTLPDQPTASFIPRFPADPERPTLLPSTLPIGRRSLRWTLLIGAAALLGGCASFSADGGMGAIQSATYADIGKQVVKIGDDQAELTTKARVDQLLRKPLTADAAVQIALLNNRGLQAAFNELGMAEAQMVAASLPPNPSFGISKLSGRFEIEIERQIAGSLLALATLPARAEIAQDRFQAAQLRAAEAVLRLAADTRRQYYRAVAANAQVTFYQEAKASADAASELFKRLGETGGVNKLDQAREYAFEAELTVQLAQARQQQRQERERLVRQLGLWGDDLKFQLGSLPPLPKLQSVKAVEAEALRKRIDLRVARAELDVLAKSLGLTQATRFVNDVDLLGRRTYDRGRVINDHGHVERESSRSKTLELEIEIPIYDFGQSKVALAEQTYMQAANKLAEKAVNIRSEAREAYTAYRANYDITRQYQNNVLPLRKIIQDESLLQYSGMLNDVTDLITDARNRILSNVAAINARRDFWIAHTDFKHALIGGGSGGGGATVTAAAAGGDAAGGH</sequence>
<protein>
    <submittedName>
        <fullName evidence="2">Outer membrane protein TolC</fullName>
    </submittedName>
</protein>
<dbReference type="InterPro" id="IPR003423">
    <property type="entry name" value="OMP_efflux"/>
</dbReference>
<evidence type="ECO:0000256" key="1">
    <source>
        <dbReference type="ARBA" id="ARBA00007613"/>
    </source>
</evidence>
<name>A0A1T5AHF5_9HYPH</name>
<proteinExistence type="inferred from homology"/>
<dbReference type="SUPFAM" id="SSF56954">
    <property type="entry name" value="Outer membrane efflux proteins (OEP)"/>
    <property type="match status" value="1"/>
</dbReference>
<dbReference type="Pfam" id="PF02321">
    <property type="entry name" value="OEP"/>
    <property type="match status" value="1"/>
</dbReference>
<organism evidence="2 3">
    <name type="scientific">Bosea thiooxidans</name>
    <dbReference type="NCBI Taxonomy" id="53254"/>
    <lineage>
        <taxon>Bacteria</taxon>
        <taxon>Pseudomonadati</taxon>
        <taxon>Pseudomonadota</taxon>
        <taxon>Alphaproteobacteria</taxon>
        <taxon>Hyphomicrobiales</taxon>
        <taxon>Boseaceae</taxon>
        <taxon>Bosea</taxon>
    </lineage>
</organism>